<accession>A0AA39ZYV0</accession>
<dbReference type="PANTHER" id="PTHR24148:SF64">
    <property type="entry name" value="HETEROKARYON INCOMPATIBILITY DOMAIN-CONTAINING PROTEIN"/>
    <property type="match status" value="1"/>
</dbReference>
<dbReference type="EMBL" id="JAUIRO010000007">
    <property type="protein sequence ID" value="KAK0706166.1"/>
    <property type="molecule type" value="Genomic_DNA"/>
</dbReference>
<dbReference type="Pfam" id="PF06985">
    <property type="entry name" value="HET"/>
    <property type="match status" value="1"/>
</dbReference>
<name>A0AA39ZYV0_9PEZI</name>
<dbReference type="Proteomes" id="UP001172101">
    <property type="component" value="Unassembled WGS sequence"/>
</dbReference>
<dbReference type="PANTHER" id="PTHR24148">
    <property type="entry name" value="ANKYRIN REPEAT DOMAIN-CONTAINING PROTEIN 39 HOMOLOG-RELATED"/>
    <property type="match status" value="1"/>
</dbReference>
<dbReference type="RefSeq" id="XP_060291260.1">
    <property type="nucleotide sequence ID" value="XM_060440409.1"/>
</dbReference>
<feature type="domain" description="Heterokaryon incompatibility" evidence="1">
    <location>
        <begin position="12"/>
        <end position="67"/>
    </location>
</feature>
<reference evidence="2" key="1">
    <citation type="submission" date="2023-06" db="EMBL/GenBank/DDBJ databases">
        <title>Genome-scale phylogeny and comparative genomics of the fungal order Sordariales.</title>
        <authorList>
            <consortium name="Lawrence Berkeley National Laboratory"/>
            <person name="Hensen N."/>
            <person name="Bonometti L."/>
            <person name="Westerberg I."/>
            <person name="Brannstrom I.O."/>
            <person name="Guillou S."/>
            <person name="Cros-Aarteil S."/>
            <person name="Calhoun S."/>
            <person name="Haridas S."/>
            <person name="Kuo A."/>
            <person name="Mondo S."/>
            <person name="Pangilinan J."/>
            <person name="Riley R."/>
            <person name="LaButti K."/>
            <person name="Andreopoulos B."/>
            <person name="Lipzen A."/>
            <person name="Chen C."/>
            <person name="Yanf M."/>
            <person name="Daum C."/>
            <person name="Ng V."/>
            <person name="Clum A."/>
            <person name="Steindorff A."/>
            <person name="Ohm R."/>
            <person name="Martin F."/>
            <person name="Silar P."/>
            <person name="Natvig D."/>
            <person name="Lalanne C."/>
            <person name="Gautier V."/>
            <person name="Ament-velasquez S.L."/>
            <person name="Kruys A."/>
            <person name="Hutchinson M.I."/>
            <person name="Powell A.J."/>
            <person name="Barry K."/>
            <person name="Miller A.N."/>
            <person name="Grigoriev I.V."/>
            <person name="Debuchy R."/>
            <person name="Gladieux P."/>
            <person name="Thoren M.H."/>
            <person name="Johannesson H."/>
        </authorList>
    </citation>
    <scope>NUCLEOTIDE SEQUENCE</scope>
    <source>
        <strain evidence="2">SMH2392-1A</strain>
    </source>
</reference>
<proteinExistence type="predicted"/>
<comment type="caution">
    <text evidence="2">The sequence shown here is derived from an EMBL/GenBank/DDBJ whole genome shotgun (WGS) entry which is preliminary data.</text>
</comment>
<evidence type="ECO:0000313" key="3">
    <source>
        <dbReference type="Proteomes" id="UP001172101"/>
    </source>
</evidence>
<sequence>MVEPRRPVEGDQILTITPNLHSFLKRLREDERANDYTATYWAVQVCINQKDVPKRNSQVAMMASIYPSLRHQINTSTRFTRAWVIQEVALAADCTVRVSKDVFRWESMDLAILAFATITKKREGILSGAPVLKTTAAAAIRHIQYCRRTWTSKNAQVRRGDFLHLLGRLSAIMDCTDLRDRVYAYLSLQDQPRALNADYSLTVDEVFMKTSAELAAASKGLDIFAYTRYPPIGYGSKVLRVTSWAIEWHLPSTRSGLTRSAGSSFSASGGFDYNPMPLERHGLARALRFSKTGDPFTMMRYLEWPWIIEMTPNLWIVRPGRHSTTG</sequence>
<dbReference type="InterPro" id="IPR010730">
    <property type="entry name" value="HET"/>
</dbReference>
<dbReference type="AlphaFoldDB" id="A0AA39ZYV0"/>
<protein>
    <recommendedName>
        <fullName evidence="1">Heterokaryon incompatibility domain-containing protein</fullName>
    </recommendedName>
</protein>
<evidence type="ECO:0000313" key="2">
    <source>
        <dbReference type="EMBL" id="KAK0706166.1"/>
    </source>
</evidence>
<keyword evidence="3" id="KW-1185">Reference proteome</keyword>
<dbReference type="GeneID" id="85323679"/>
<evidence type="ECO:0000259" key="1">
    <source>
        <dbReference type="Pfam" id="PF06985"/>
    </source>
</evidence>
<organism evidence="2 3">
    <name type="scientific">Lasiosphaeria miniovina</name>
    <dbReference type="NCBI Taxonomy" id="1954250"/>
    <lineage>
        <taxon>Eukaryota</taxon>
        <taxon>Fungi</taxon>
        <taxon>Dikarya</taxon>
        <taxon>Ascomycota</taxon>
        <taxon>Pezizomycotina</taxon>
        <taxon>Sordariomycetes</taxon>
        <taxon>Sordariomycetidae</taxon>
        <taxon>Sordariales</taxon>
        <taxon>Lasiosphaeriaceae</taxon>
        <taxon>Lasiosphaeria</taxon>
    </lineage>
</organism>
<dbReference type="InterPro" id="IPR052895">
    <property type="entry name" value="HetReg/Transcr_Mod"/>
</dbReference>
<gene>
    <name evidence="2" type="ORF">B0T26DRAFT_679886</name>
</gene>